<evidence type="ECO:0000256" key="1">
    <source>
        <dbReference type="SAM" id="MobiDB-lite"/>
    </source>
</evidence>
<sequence>MSHVAILGMPNESLHDSSSLTLKELLRMSQTYFKTVRERLQEDNFYKRCLALRLVPEGWCRAGGGKPQRGRLVPTGGESKGAALGESRPGRRIKEDALYVLGYLSLVDGF</sequence>
<proteinExistence type="predicted"/>
<feature type="region of interest" description="Disordered" evidence="1">
    <location>
        <begin position="66"/>
        <end position="87"/>
    </location>
</feature>
<evidence type="ECO:0000313" key="3">
    <source>
        <dbReference type="Proteomes" id="UP000823775"/>
    </source>
</evidence>
<evidence type="ECO:0000313" key="2">
    <source>
        <dbReference type="EMBL" id="MCD9559983.1"/>
    </source>
</evidence>
<name>A0ABS8UPA0_DATST</name>
<protein>
    <submittedName>
        <fullName evidence="2">Uncharacterized protein</fullName>
    </submittedName>
</protein>
<accession>A0ABS8UPA0</accession>
<organism evidence="2 3">
    <name type="scientific">Datura stramonium</name>
    <name type="common">Jimsonweed</name>
    <name type="synonym">Common thornapple</name>
    <dbReference type="NCBI Taxonomy" id="4076"/>
    <lineage>
        <taxon>Eukaryota</taxon>
        <taxon>Viridiplantae</taxon>
        <taxon>Streptophyta</taxon>
        <taxon>Embryophyta</taxon>
        <taxon>Tracheophyta</taxon>
        <taxon>Spermatophyta</taxon>
        <taxon>Magnoliopsida</taxon>
        <taxon>eudicotyledons</taxon>
        <taxon>Gunneridae</taxon>
        <taxon>Pentapetalae</taxon>
        <taxon>asterids</taxon>
        <taxon>lamiids</taxon>
        <taxon>Solanales</taxon>
        <taxon>Solanaceae</taxon>
        <taxon>Solanoideae</taxon>
        <taxon>Datureae</taxon>
        <taxon>Datura</taxon>
    </lineage>
</organism>
<gene>
    <name evidence="2" type="ORF">HAX54_018367</name>
</gene>
<dbReference type="EMBL" id="JACEIK010002247">
    <property type="protein sequence ID" value="MCD9559983.1"/>
    <property type="molecule type" value="Genomic_DNA"/>
</dbReference>
<comment type="caution">
    <text evidence="2">The sequence shown here is derived from an EMBL/GenBank/DDBJ whole genome shotgun (WGS) entry which is preliminary data.</text>
</comment>
<keyword evidence="3" id="KW-1185">Reference proteome</keyword>
<dbReference type="Proteomes" id="UP000823775">
    <property type="component" value="Unassembled WGS sequence"/>
</dbReference>
<reference evidence="2 3" key="1">
    <citation type="journal article" date="2021" name="BMC Genomics">
        <title>Datura genome reveals duplications of psychoactive alkaloid biosynthetic genes and high mutation rate following tissue culture.</title>
        <authorList>
            <person name="Rajewski A."/>
            <person name="Carter-House D."/>
            <person name="Stajich J."/>
            <person name="Litt A."/>
        </authorList>
    </citation>
    <scope>NUCLEOTIDE SEQUENCE [LARGE SCALE GENOMIC DNA]</scope>
    <source>
        <strain evidence="2">AR-01</strain>
    </source>
</reference>